<dbReference type="EMBL" id="WHVB01000037">
    <property type="protein sequence ID" value="KAF8467120.1"/>
    <property type="molecule type" value="Genomic_DNA"/>
</dbReference>
<keyword evidence="2" id="KW-1185">Reference proteome</keyword>
<dbReference type="OrthoDB" id="3133286at2759"/>
<proteinExistence type="predicted"/>
<sequence length="223" mass="25511">MPPSGPPTEQEIWKIARRTTDIIQSNITRNVCLFGSAACSLYVNIGRVPHSNLGYMTQKTKAIIAQADNRYYLAKSRIRGATHKKLYCRLPGWKTDKGRCIKADILVPPTLGLPNITEFDIYFINDIPVMGTFDLLVMKTQGWWDHLTSPRKDFQAKVNDDVSDIIALLDRAKLEGVSYVEVESEQDEYGHSQEFMDHAYSLANRFVNVYGTHRRWRALDFPL</sequence>
<reference evidence="1" key="2">
    <citation type="journal article" date="2020" name="Nat. Commun.">
        <title>Large-scale genome sequencing of mycorrhizal fungi provides insights into the early evolution of symbiotic traits.</title>
        <authorList>
            <person name="Miyauchi S."/>
            <person name="Kiss E."/>
            <person name="Kuo A."/>
            <person name="Drula E."/>
            <person name="Kohler A."/>
            <person name="Sanchez-Garcia M."/>
            <person name="Morin E."/>
            <person name="Andreopoulos B."/>
            <person name="Barry K.W."/>
            <person name="Bonito G."/>
            <person name="Buee M."/>
            <person name="Carver A."/>
            <person name="Chen C."/>
            <person name="Cichocki N."/>
            <person name="Clum A."/>
            <person name="Culley D."/>
            <person name="Crous P.W."/>
            <person name="Fauchery L."/>
            <person name="Girlanda M."/>
            <person name="Hayes R.D."/>
            <person name="Keri Z."/>
            <person name="LaButti K."/>
            <person name="Lipzen A."/>
            <person name="Lombard V."/>
            <person name="Magnuson J."/>
            <person name="Maillard F."/>
            <person name="Murat C."/>
            <person name="Nolan M."/>
            <person name="Ohm R.A."/>
            <person name="Pangilinan J."/>
            <person name="Pereira M.F."/>
            <person name="Perotto S."/>
            <person name="Peter M."/>
            <person name="Pfister S."/>
            <person name="Riley R."/>
            <person name="Sitrit Y."/>
            <person name="Stielow J.B."/>
            <person name="Szollosi G."/>
            <person name="Zifcakova L."/>
            <person name="Stursova M."/>
            <person name="Spatafora J.W."/>
            <person name="Tedersoo L."/>
            <person name="Vaario L.M."/>
            <person name="Yamada A."/>
            <person name="Yan M."/>
            <person name="Wang P."/>
            <person name="Xu J."/>
            <person name="Bruns T."/>
            <person name="Baldrian P."/>
            <person name="Vilgalys R."/>
            <person name="Dunand C."/>
            <person name="Henrissat B."/>
            <person name="Grigoriev I.V."/>
            <person name="Hibbett D."/>
            <person name="Nagy L.G."/>
            <person name="Martin F.M."/>
        </authorList>
    </citation>
    <scope>NUCLEOTIDE SEQUENCE</scope>
    <source>
        <strain evidence="1">Prilba</strain>
    </source>
</reference>
<dbReference type="Proteomes" id="UP000759537">
    <property type="component" value="Unassembled WGS sequence"/>
</dbReference>
<evidence type="ECO:0000313" key="2">
    <source>
        <dbReference type="Proteomes" id="UP000759537"/>
    </source>
</evidence>
<organism evidence="1 2">
    <name type="scientific">Russula ochroleuca</name>
    <dbReference type="NCBI Taxonomy" id="152965"/>
    <lineage>
        <taxon>Eukaryota</taxon>
        <taxon>Fungi</taxon>
        <taxon>Dikarya</taxon>
        <taxon>Basidiomycota</taxon>
        <taxon>Agaricomycotina</taxon>
        <taxon>Agaricomycetes</taxon>
        <taxon>Russulales</taxon>
        <taxon>Russulaceae</taxon>
        <taxon>Russula</taxon>
    </lineage>
</organism>
<reference evidence="1" key="1">
    <citation type="submission" date="2019-10" db="EMBL/GenBank/DDBJ databases">
        <authorList>
            <consortium name="DOE Joint Genome Institute"/>
            <person name="Kuo A."/>
            <person name="Miyauchi S."/>
            <person name="Kiss E."/>
            <person name="Drula E."/>
            <person name="Kohler A."/>
            <person name="Sanchez-Garcia M."/>
            <person name="Andreopoulos B."/>
            <person name="Barry K.W."/>
            <person name="Bonito G."/>
            <person name="Buee M."/>
            <person name="Carver A."/>
            <person name="Chen C."/>
            <person name="Cichocki N."/>
            <person name="Clum A."/>
            <person name="Culley D."/>
            <person name="Crous P.W."/>
            <person name="Fauchery L."/>
            <person name="Girlanda M."/>
            <person name="Hayes R."/>
            <person name="Keri Z."/>
            <person name="LaButti K."/>
            <person name="Lipzen A."/>
            <person name="Lombard V."/>
            <person name="Magnuson J."/>
            <person name="Maillard F."/>
            <person name="Morin E."/>
            <person name="Murat C."/>
            <person name="Nolan M."/>
            <person name="Ohm R."/>
            <person name="Pangilinan J."/>
            <person name="Pereira M."/>
            <person name="Perotto S."/>
            <person name="Peter M."/>
            <person name="Riley R."/>
            <person name="Sitrit Y."/>
            <person name="Stielow B."/>
            <person name="Szollosi G."/>
            <person name="Zifcakova L."/>
            <person name="Stursova M."/>
            <person name="Spatafora J.W."/>
            <person name="Tedersoo L."/>
            <person name="Vaario L.-M."/>
            <person name="Yamada A."/>
            <person name="Yan M."/>
            <person name="Wang P."/>
            <person name="Xu J."/>
            <person name="Bruns T."/>
            <person name="Baldrian P."/>
            <person name="Vilgalys R."/>
            <person name="Henrissat B."/>
            <person name="Grigoriev I.V."/>
            <person name="Hibbett D."/>
            <person name="Nagy L.G."/>
            <person name="Martin F.M."/>
        </authorList>
    </citation>
    <scope>NUCLEOTIDE SEQUENCE</scope>
    <source>
        <strain evidence="1">Prilba</strain>
    </source>
</reference>
<evidence type="ECO:0000313" key="1">
    <source>
        <dbReference type="EMBL" id="KAF8467120.1"/>
    </source>
</evidence>
<accession>A0A9P5JXC3</accession>
<protein>
    <submittedName>
        <fullName evidence="1">Uncharacterized protein</fullName>
    </submittedName>
</protein>
<name>A0A9P5JXC3_9AGAM</name>
<dbReference type="AlphaFoldDB" id="A0A9P5JXC3"/>
<comment type="caution">
    <text evidence="1">The sequence shown here is derived from an EMBL/GenBank/DDBJ whole genome shotgun (WGS) entry which is preliminary data.</text>
</comment>
<gene>
    <name evidence="1" type="ORF">DFH94DRAFT_848315</name>
</gene>